<comment type="caution">
    <text evidence="4">The sequence shown here is derived from an EMBL/GenBank/DDBJ whole genome shotgun (WGS) entry which is preliminary data.</text>
</comment>
<keyword evidence="5" id="KW-1185">Reference proteome</keyword>
<evidence type="ECO:0000256" key="3">
    <source>
        <dbReference type="RuleBase" id="RU000363"/>
    </source>
</evidence>
<dbReference type="Pfam" id="PF00106">
    <property type="entry name" value="adh_short"/>
    <property type="match status" value="1"/>
</dbReference>
<accession>A0ABT9MNF4</accession>
<dbReference type="Proteomes" id="UP001240984">
    <property type="component" value="Unassembled WGS sequence"/>
</dbReference>
<proteinExistence type="inferred from homology"/>
<comment type="similarity">
    <text evidence="1 3">Belongs to the short-chain dehydrogenases/reductases (SDR) family.</text>
</comment>
<dbReference type="InterPro" id="IPR002347">
    <property type="entry name" value="SDR_fam"/>
</dbReference>
<gene>
    <name evidence="4" type="ORF">J2S43_001494</name>
</gene>
<name>A0ABT9MNF4_9ACTN</name>
<evidence type="ECO:0000313" key="5">
    <source>
        <dbReference type="Proteomes" id="UP001240984"/>
    </source>
</evidence>
<evidence type="ECO:0000256" key="1">
    <source>
        <dbReference type="ARBA" id="ARBA00006484"/>
    </source>
</evidence>
<dbReference type="SUPFAM" id="SSF51735">
    <property type="entry name" value="NAD(P)-binding Rossmann-fold domains"/>
    <property type="match status" value="1"/>
</dbReference>
<dbReference type="EMBL" id="JAUSRA010000001">
    <property type="protein sequence ID" value="MDP9792982.1"/>
    <property type="molecule type" value="Genomic_DNA"/>
</dbReference>
<dbReference type="Gene3D" id="3.40.50.720">
    <property type="entry name" value="NAD(P)-binding Rossmann-like Domain"/>
    <property type="match status" value="1"/>
</dbReference>
<reference evidence="4 5" key="1">
    <citation type="submission" date="2023-07" db="EMBL/GenBank/DDBJ databases">
        <title>Sequencing the genomes of 1000 actinobacteria strains.</title>
        <authorList>
            <person name="Klenk H.-P."/>
        </authorList>
    </citation>
    <scope>NUCLEOTIDE SEQUENCE [LARGE SCALE GENOMIC DNA]</scope>
    <source>
        <strain evidence="4 5">DSM 44710</strain>
    </source>
</reference>
<evidence type="ECO:0000256" key="2">
    <source>
        <dbReference type="ARBA" id="ARBA00023002"/>
    </source>
</evidence>
<organism evidence="4 5">
    <name type="scientific">Catenuloplanes nepalensis</name>
    <dbReference type="NCBI Taxonomy" id="587533"/>
    <lineage>
        <taxon>Bacteria</taxon>
        <taxon>Bacillati</taxon>
        <taxon>Actinomycetota</taxon>
        <taxon>Actinomycetes</taxon>
        <taxon>Micromonosporales</taxon>
        <taxon>Micromonosporaceae</taxon>
        <taxon>Catenuloplanes</taxon>
    </lineage>
</organism>
<sequence>MNDEITGTVAITGAGMGLGLALTRAWAERGATVLALIYEPAQQAAVDEAVAGLPGKVETQVLDVTRPGDFTFPEDAQVLINNAGIRLKNYPIEEIGIDEWRLYMEVNFLGAVELTRRVVPVMRAGGGGVVVNINSGSLTMPYPFLGPYRAAKGAMAAFTETLRAEVGQFGIRVLEFLPGAIRTGLSGSSMTTGKAQAADLPAYAALADAMARTLSAPDAGTIIVDAIDAARQMVTDILAGDGFRFATDENSQAALERWRADGGRPVVDGFIAGLR</sequence>
<keyword evidence="2" id="KW-0560">Oxidoreductase</keyword>
<protein>
    <submittedName>
        <fullName evidence="4">NAD(P)-dependent dehydrogenase (Short-subunit alcohol dehydrogenase family)</fullName>
    </submittedName>
</protein>
<evidence type="ECO:0000313" key="4">
    <source>
        <dbReference type="EMBL" id="MDP9792982.1"/>
    </source>
</evidence>
<dbReference type="PANTHER" id="PTHR44196">
    <property type="entry name" value="DEHYDROGENASE/REDUCTASE SDR FAMILY MEMBER 7B"/>
    <property type="match status" value="1"/>
</dbReference>
<dbReference type="PRINTS" id="PR00081">
    <property type="entry name" value="GDHRDH"/>
</dbReference>
<dbReference type="PRINTS" id="PR00080">
    <property type="entry name" value="SDRFAMILY"/>
</dbReference>
<dbReference type="RefSeq" id="WP_306827868.1">
    <property type="nucleotide sequence ID" value="NZ_JAUSRA010000001.1"/>
</dbReference>
<dbReference type="InterPro" id="IPR036291">
    <property type="entry name" value="NAD(P)-bd_dom_sf"/>
</dbReference>
<dbReference type="PANTHER" id="PTHR44196:SF1">
    <property type="entry name" value="DEHYDROGENASE_REDUCTASE SDR FAMILY MEMBER 7B"/>
    <property type="match status" value="1"/>
</dbReference>